<dbReference type="Pfam" id="PF01425">
    <property type="entry name" value="Amidase"/>
    <property type="match status" value="1"/>
</dbReference>
<dbReference type="RefSeq" id="WP_165136867.1">
    <property type="nucleotide sequence ID" value="NZ_CP049253.1"/>
</dbReference>
<feature type="domain" description="Amidase" evidence="2">
    <location>
        <begin position="21"/>
        <end position="443"/>
    </location>
</feature>
<dbReference type="EMBL" id="JAGIOL010000001">
    <property type="protein sequence ID" value="MBP2436251.1"/>
    <property type="molecule type" value="Genomic_DNA"/>
</dbReference>
<accession>A0ABS4ZG49</accession>
<dbReference type="PANTHER" id="PTHR11895:SF7">
    <property type="entry name" value="GLUTAMYL-TRNA(GLN) AMIDOTRANSFERASE SUBUNIT A, MITOCHONDRIAL"/>
    <property type="match status" value="1"/>
</dbReference>
<keyword evidence="4" id="KW-1185">Reference proteome</keyword>
<comment type="caution">
    <text evidence="3">The sequence shown here is derived from an EMBL/GenBank/DDBJ whole genome shotgun (WGS) entry which is preliminary data.</text>
</comment>
<evidence type="ECO:0000259" key="2">
    <source>
        <dbReference type="Pfam" id="PF01425"/>
    </source>
</evidence>
<dbReference type="EC" id="3.5.1.4" evidence="3"/>
<comment type="similarity">
    <text evidence="1">Belongs to the amidase family.</text>
</comment>
<name>A0ABS4ZG49_9MICO</name>
<dbReference type="PROSITE" id="PS00571">
    <property type="entry name" value="AMIDASES"/>
    <property type="match status" value="1"/>
</dbReference>
<evidence type="ECO:0000313" key="3">
    <source>
        <dbReference type="EMBL" id="MBP2436251.1"/>
    </source>
</evidence>
<keyword evidence="3" id="KW-0378">Hydrolase</keyword>
<dbReference type="InterPro" id="IPR020556">
    <property type="entry name" value="Amidase_CS"/>
</dbReference>
<evidence type="ECO:0000313" key="4">
    <source>
        <dbReference type="Proteomes" id="UP001519362"/>
    </source>
</evidence>
<dbReference type="PANTHER" id="PTHR11895">
    <property type="entry name" value="TRANSAMIDASE"/>
    <property type="match status" value="1"/>
</dbReference>
<sequence length="462" mass="48270">MGDLIDMARRLRRGDVEPTQLVQQAIERIGDDPCGAFAHVDRRGALDRASALGTPPSDAPPLWGIPLADKDLTARAGMPTSYGSRAFVSFVPEHSDPFALALDRLGSVGIGKTSTPEFGLTGYTENLVGPPARNPWQLATGAGGSSGGAAVAVSTGVLAAAPASDGGGSIRIPAATVGVVGLKPSRGRLPFSNGLDSPGGLSVAGAITRSIDDAAYFLDALVGSAQHVHATRAPRHGPFLDAVRREPASLRIGVTTTSPWDGWTDTTLDPSARRAYESAGAFLSVAGHEVEELVWDPRGYPDMFTTIWRASAARIPIPTEDLDRLAEPLTAWLVREGRALSAERVLAALQAAVTFERETIAAFASYDAVVTPALAMAPQPLGWFTETGDPEENFARQCRYAPHTSFVNVAGLPAITVPVTSVSGERPLSVQVIGRPGGESTILAVAAQLEAERGALPFPPAP</sequence>
<dbReference type="InterPro" id="IPR023631">
    <property type="entry name" value="Amidase_dom"/>
</dbReference>
<dbReference type="InterPro" id="IPR036928">
    <property type="entry name" value="AS_sf"/>
</dbReference>
<dbReference type="InterPro" id="IPR000120">
    <property type="entry name" value="Amidase"/>
</dbReference>
<gene>
    <name evidence="3" type="ORF">JOF34_000837</name>
</gene>
<dbReference type="GO" id="GO:0004040">
    <property type="term" value="F:amidase activity"/>
    <property type="evidence" value="ECO:0007669"/>
    <property type="project" value="UniProtKB-EC"/>
</dbReference>
<reference evidence="3 4" key="1">
    <citation type="submission" date="2021-03" db="EMBL/GenBank/DDBJ databases">
        <title>Sequencing the genomes of 1000 actinobacteria strains.</title>
        <authorList>
            <person name="Klenk H.-P."/>
        </authorList>
    </citation>
    <scope>NUCLEOTIDE SEQUENCE [LARGE SCALE GENOMIC DNA]</scope>
    <source>
        <strain evidence="3 4">DSM 24221</strain>
    </source>
</reference>
<proteinExistence type="inferred from homology"/>
<dbReference type="Gene3D" id="3.90.1300.10">
    <property type="entry name" value="Amidase signature (AS) domain"/>
    <property type="match status" value="1"/>
</dbReference>
<organism evidence="3 4">
    <name type="scientific">Microbacterium amylolyticum</name>
    <dbReference type="NCBI Taxonomy" id="936337"/>
    <lineage>
        <taxon>Bacteria</taxon>
        <taxon>Bacillati</taxon>
        <taxon>Actinomycetota</taxon>
        <taxon>Actinomycetes</taxon>
        <taxon>Micrococcales</taxon>
        <taxon>Microbacteriaceae</taxon>
        <taxon>Microbacterium</taxon>
    </lineage>
</organism>
<evidence type="ECO:0000256" key="1">
    <source>
        <dbReference type="ARBA" id="ARBA00009199"/>
    </source>
</evidence>
<dbReference type="SUPFAM" id="SSF75304">
    <property type="entry name" value="Amidase signature (AS) enzymes"/>
    <property type="match status" value="1"/>
</dbReference>
<dbReference type="Proteomes" id="UP001519362">
    <property type="component" value="Unassembled WGS sequence"/>
</dbReference>
<protein>
    <submittedName>
        <fullName evidence="3">Amidase</fullName>
        <ecNumber evidence="3">3.5.1.4</ecNumber>
    </submittedName>
</protein>